<sequence>MNRKRRILAIGFLLVVTVGMNVPYATTDLRSSPEKADVSSNPAQFDGEDVFYFVQVDEVDEREEALVVVFKNTSAVGIALDGLRVDTEDVVHDRHEVTIRPVDPSVIAEIEPGARIQVFGTLSEESSVLVAEEIVVDYRDSRDWIYVLGISLFGMSLAIVHFFRYWHPNPSELSFQKRGES</sequence>
<accession>A0A238UWJ6</accession>
<reference evidence="2 3" key="1">
    <citation type="submission" date="2017-06" db="EMBL/GenBank/DDBJ databases">
        <authorList>
            <person name="Kim H.J."/>
            <person name="Triplett B.A."/>
        </authorList>
    </citation>
    <scope>NUCLEOTIDE SEQUENCE [LARGE SCALE GENOMIC DNA]</scope>
    <source>
        <strain evidence="2 3">DSM 8800</strain>
    </source>
</reference>
<evidence type="ECO:0000313" key="2">
    <source>
        <dbReference type="EMBL" id="SNR25703.1"/>
    </source>
</evidence>
<protein>
    <submittedName>
        <fullName evidence="2">Uncharacterized protein</fullName>
    </submittedName>
</protein>
<dbReference type="Proteomes" id="UP000198397">
    <property type="component" value="Unassembled WGS sequence"/>
</dbReference>
<dbReference type="InterPro" id="IPR058927">
    <property type="entry name" value="OB_2TM"/>
</dbReference>
<dbReference type="EMBL" id="FZNQ01000001">
    <property type="protein sequence ID" value="SNR25703.1"/>
    <property type="molecule type" value="Genomic_DNA"/>
</dbReference>
<gene>
    <name evidence="2" type="ORF">SAMN06264855_101393</name>
</gene>
<organism evidence="2 3">
    <name type="scientific">Halorubrum vacuolatum</name>
    <name type="common">Natronobacterium vacuolatum</name>
    <dbReference type="NCBI Taxonomy" id="63740"/>
    <lineage>
        <taxon>Archaea</taxon>
        <taxon>Methanobacteriati</taxon>
        <taxon>Methanobacteriota</taxon>
        <taxon>Stenosarchaea group</taxon>
        <taxon>Halobacteria</taxon>
        <taxon>Halobacteriales</taxon>
        <taxon>Haloferacaceae</taxon>
        <taxon>Halorubrum</taxon>
    </lineage>
</organism>
<keyword evidence="3" id="KW-1185">Reference proteome</keyword>
<evidence type="ECO:0000313" key="3">
    <source>
        <dbReference type="Proteomes" id="UP000198397"/>
    </source>
</evidence>
<dbReference type="Pfam" id="PF26045">
    <property type="entry name" value="OB_2TM_halo"/>
    <property type="match status" value="1"/>
</dbReference>
<keyword evidence="1" id="KW-0472">Membrane</keyword>
<proteinExistence type="predicted"/>
<feature type="transmembrane region" description="Helical" evidence="1">
    <location>
        <begin position="144"/>
        <end position="163"/>
    </location>
</feature>
<keyword evidence="1" id="KW-0812">Transmembrane</keyword>
<evidence type="ECO:0000256" key="1">
    <source>
        <dbReference type="SAM" id="Phobius"/>
    </source>
</evidence>
<name>A0A238UWJ6_HALVU</name>
<keyword evidence="1" id="KW-1133">Transmembrane helix</keyword>
<dbReference type="RefSeq" id="WP_089383355.1">
    <property type="nucleotide sequence ID" value="NZ_FZNQ01000001.1"/>
</dbReference>
<dbReference type="OrthoDB" id="268419at2157"/>
<dbReference type="AlphaFoldDB" id="A0A238UWJ6"/>